<keyword evidence="2" id="KW-0472">Membrane</keyword>
<dbReference type="PANTHER" id="PTHR37938:SF1">
    <property type="entry name" value="BLL0215 PROTEIN"/>
    <property type="match status" value="1"/>
</dbReference>
<dbReference type="AlphaFoldDB" id="A0A897MQZ8"/>
<dbReference type="KEGG" id="hara:AArcS_1784"/>
<dbReference type="InterPro" id="IPR005182">
    <property type="entry name" value="YdbS-like_PH"/>
</dbReference>
<evidence type="ECO:0000256" key="2">
    <source>
        <dbReference type="SAM" id="Phobius"/>
    </source>
</evidence>
<evidence type="ECO:0000256" key="1">
    <source>
        <dbReference type="SAM" id="MobiDB-lite"/>
    </source>
</evidence>
<accession>A0A897MQZ8</accession>
<feature type="domain" description="YdbS-like PH" evidence="3">
    <location>
        <begin position="91"/>
        <end position="168"/>
    </location>
</feature>
<name>A0A897MQZ8_9EURY</name>
<feature type="compositionally biased region" description="Polar residues" evidence="1">
    <location>
        <begin position="1"/>
        <end position="14"/>
    </location>
</feature>
<sequence length="178" mass="19548">MTQQQTSQSEAANSTDDDQPTERYRTRPTIKPPAIWAAITVLVGGVLTLVSLLNVFGLEDQGVATVVGLGIAALTGLFLTRHLIIIFLLTRTTYTVTPTELRHEFSLWLQTKSRSIPMDQVRGQEFEQDAIQRTFGVGSISVLTGGTNSSLGYVSFKNVPDPTEVSDRIRTYRDSSAD</sequence>
<dbReference type="RefSeq" id="WP_238477062.1">
    <property type="nucleotide sequence ID" value="NZ_CP064786.1"/>
</dbReference>
<proteinExistence type="predicted"/>
<feature type="transmembrane region" description="Helical" evidence="2">
    <location>
        <begin position="62"/>
        <end position="89"/>
    </location>
</feature>
<evidence type="ECO:0000313" key="5">
    <source>
        <dbReference type="Proteomes" id="UP000663586"/>
    </source>
</evidence>
<evidence type="ECO:0000259" key="3">
    <source>
        <dbReference type="Pfam" id="PF03703"/>
    </source>
</evidence>
<dbReference type="PANTHER" id="PTHR37938">
    <property type="entry name" value="BLL0215 PROTEIN"/>
    <property type="match status" value="1"/>
</dbReference>
<keyword evidence="5" id="KW-1185">Reference proteome</keyword>
<keyword evidence="2" id="KW-1133">Transmembrane helix</keyword>
<keyword evidence="2" id="KW-0812">Transmembrane</keyword>
<dbReference type="Proteomes" id="UP000663586">
    <property type="component" value="Chromosome"/>
</dbReference>
<dbReference type="Pfam" id="PF03703">
    <property type="entry name" value="bPH_2"/>
    <property type="match status" value="1"/>
</dbReference>
<dbReference type="EMBL" id="CP064786">
    <property type="protein sequence ID" value="QSG02994.1"/>
    <property type="molecule type" value="Genomic_DNA"/>
</dbReference>
<protein>
    <submittedName>
        <fullName evidence="4">Putative membrane protein, contains bPH2 (Bacterial pleckstrin homology) domain</fullName>
    </submittedName>
</protein>
<reference evidence="4" key="1">
    <citation type="submission" date="2020-11" db="EMBL/GenBank/DDBJ databases">
        <title>Carbohydrate-dependent, anaerobic sulfur respiration: A novel catabolism in halophilic archaea.</title>
        <authorList>
            <person name="Sorokin D.Y."/>
            <person name="Messina E."/>
            <person name="Smedile F."/>
            <person name="La Cono V."/>
            <person name="Hallsworth J.E."/>
            <person name="Yakimov M.M."/>
        </authorList>
    </citation>
    <scope>NUCLEOTIDE SEQUENCE</scope>
    <source>
        <strain evidence="4">AArc-S</strain>
    </source>
</reference>
<feature type="region of interest" description="Disordered" evidence="1">
    <location>
        <begin position="1"/>
        <end position="27"/>
    </location>
</feature>
<organism evidence="4 5">
    <name type="scientific">Natranaeroarchaeum sulfidigenes</name>
    <dbReference type="NCBI Taxonomy" id="2784880"/>
    <lineage>
        <taxon>Archaea</taxon>
        <taxon>Methanobacteriati</taxon>
        <taxon>Methanobacteriota</taxon>
        <taxon>Stenosarchaea group</taxon>
        <taxon>Halobacteria</taxon>
        <taxon>Halobacteriales</taxon>
        <taxon>Natronoarchaeaceae</taxon>
        <taxon>Natranaeroarchaeum</taxon>
    </lineage>
</organism>
<gene>
    <name evidence="4" type="ORF">AArcS_1784</name>
</gene>
<evidence type="ECO:0000313" key="4">
    <source>
        <dbReference type="EMBL" id="QSG02994.1"/>
    </source>
</evidence>
<feature type="transmembrane region" description="Helical" evidence="2">
    <location>
        <begin position="34"/>
        <end position="56"/>
    </location>
</feature>
<dbReference type="GeneID" id="70685161"/>